<name>A0A2J7ZXE5_9CHLO</name>
<proteinExistence type="predicted"/>
<feature type="region of interest" description="Disordered" evidence="1">
    <location>
        <begin position="28"/>
        <end position="118"/>
    </location>
</feature>
<dbReference type="AlphaFoldDB" id="A0A2J7ZXE5"/>
<dbReference type="SUPFAM" id="SSF51045">
    <property type="entry name" value="WW domain"/>
    <property type="match status" value="1"/>
</dbReference>
<dbReference type="EMBL" id="PGGS01000347">
    <property type="protein sequence ID" value="PNH04943.1"/>
    <property type="molecule type" value="Genomic_DNA"/>
</dbReference>
<comment type="caution">
    <text evidence="3">The sequence shown here is derived from an EMBL/GenBank/DDBJ whole genome shotgun (WGS) entry which is preliminary data.</text>
</comment>
<gene>
    <name evidence="3" type="ORF">TSOC_008845</name>
</gene>
<evidence type="ECO:0000313" key="4">
    <source>
        <dbReference type="Proteomes" id="UP000236333"/>
    </source>
</evidence>
<protein>
    <recommendedName>
        <fullName evidence="2">WW domain-containing protein</fullName>
    </recommendedName>
</protein>
<dbReference type="CDD" id="cd00201">
    <property type="entry name" value="WW"/>
    <property type="match status" value="1"/>
</dbReference>
<feature type="domain" description="WW" evidence="2">
    <location>
        <begin position="107"/>
        <end position="140"/>
    </location>
</feature>
<dbReference type="Gene3D" id="2.20.70.10">
    <property type="match status" value="1"/>
</dbReference>
<dbReference type="Pfam" id="PF00397">
    <property type="entry name" value="WW"/>
    <property type="match status" value="1"/>
</dbReference>
<keyword evidence="4" id="KW-1185">Reference proteome</keyword>
<feature type="compositionally biased region" description="Basic and acidic residues" evidence="1">
    <location>
        <begin position="134"/>
        <end position="145"/>
    </location>
</feature>
<dbReference type="Proteomes" id="UP000236333">
    <property type="component" value="Unassembled WGS sequence"/>
</dbReference>
<dbReference type="InterPro" id="IPR001202">
    <property type="entry name" value="WW_dom"/>
</dbReference>
<evidence type="ECO:0000256" key="1">
    <source>
        <dbReference type="SAM" id="MobiDB-lite"/>
    </source>
</evidence>
<organism evidence="3 4">
    <name type="scientific">Tetrabaena socialis</name>
    <dbReference type="NCBI Taxonomy" id="47790"/>
    <lineage>
        <taxon>Eukaryota</taxon>
        <taxon>Viridiplantae</taxon>
        <taxon>Chlorophyta</taxon>
        <taxon>core chlorophytes</taxon>
        <taxon>Chlorophyceae</taxon>
        <taxon>CS clade</taxon>
        <taxon>Chlamydomonadales</taxon>
        <taxon>Tetrabaenaceae</taxon>
        <taxon>Tetrabaena</taxon>
    </lineage>
</organism>
<sequence length="145" mass="15349">MAGPQDAELAPYPSVHAAHGCAVAMHALLQRHQAPQQDEPPNGDHAPTANGHAAAAPHPGSNGNHPPVHPNRHHDDRNNQAGSYGELRSEWGPRAGSAAASAHGADDALPPGWGVATDATGRSYFWHKKTQKVQWDRPTEETPIA</sequence>
<feature type="region of interest" description="Disordered" evidence="1">
    <location>
        <begin position="126"/>
        <end position="145"/>
    </location>
</feature>
<evidence type="ECO:0000259" key="2">
    <source>
        <dbReference type="PROSITE" id="PS50020"/>
    </source>
</evidence>
<reference evidence="3 4" key="1">
    <citation type="journal article" date="2017" name="Mol. Biol. Evol.">
        <title>The 4-celled Tetrabaena socialis nuclear genome reveals the essential components for genetic control of cell number at the origin of multicellularity in the volvocine lineage.</title>
        <authorList>
            <person name="Featherston J."/>
            <person name="Arakaki Y."/>
            <person name="Hanschen E.R."/>
            <person name="Ferris P.J."/>
            <person name="Michod R.E."/>
            <person name="Olson B.J.S.C."/>
            <person name="Nozaki H."/>
            <person name="Durand P.M."/>
        </authorList>
    </citation>
    <scope>NUCLEOTIDE SEQUENCE [LARGE SCALE GENOMIC DNA]</scope>
    <source>
        <strain evidence="3 4">NIES-571</strain>
    </source>
</reference>
<evidence type="ECO:0000313" key="3">
    <source>
        <dbReference type="EMBL" id="PNH04943.1"/>
    </source>
</evidence>
<dbReference type="OrthoDB" id="508329at2759"/>
<accession>A0A2J7ZXE5</accession>
<dbReference type="PROSITE" id="PS50020">
    <property type="entry name" value="WW_DOMAIN_2"/>
    <property type="match status" value="1"/>
</dbReference>
<dbReference type="InterPro" id="IPR036020">
    <property type="entry name" value="WW_dom_sf"/>
</dbReference>
<feature type="compositionally biased region" description="Low complexity" evidence="1">
    <location>
        <begin position="45"/>
        <end position="64"/>
    </location>
</feature>
<dbReference type="SMART" id="SM00456">
    <property type="entry name" value="WW"/>
    <property type="match status" value="1"/>
</dbReference>